<dbReference type="Proteomes" id="UP000199518">
    <property type="component" value="Unassembled WGS sequence"/>
</dbReference>
<proteinExistence type="predicted"/>
<accession>A0A1I3ECG4</accession>
<sequence>MINWIPLPEDIGAVPETRTVNGHPLSADVTVSKSDVGLGNVTNDVQTRSAVVPNTAPSAGQLLIGNAGGTAYAPVAMSGDATIASTGAVSIGAGKITNAMLVGSIDLTTKVTGTLPVVNGGNGLATATLGGIRYASGANMLAELAGNTTTTKLFLTQTGNGSVSAAPAWNTIASSDLPGYATTTHMDLTGRINLGLADEGLYSDGMMRSLRSRTGIAGGSAMTAQNVTAVYGEFTDTSGTVLAMRNEAAIKAVANTAANFRVFSMTLTYDQAGINHTGAINAGTASIFGECRPINAGTITGCNAAFLTGLSLTSALASLGTVTDVAALSVRGISSSGHAISSTVTRSVGIRILNGFNTAGTTVTGQCGLMIEAQATIATNNSNIVIGALTVPTGQFSIYNVSTANNYFNANLNIGTTTYPTSATMTLTMFTGTAPSGTQPADTFSMYSSDAAAANACPTFKTESGQIIKLYQVASAAQAAVATTPATNITPYGFSQTQADGLIALANALQAAGVLQGLIKGSA</sequence>
<protein>
    <submittedName>
        <fullName evidence="1">Uncharacterized protein</fullName>
    </submittedName>
</protein>
<dbReference type="STRING" id="1576369.SAMN05421753_104164"/>
<dbReference type="AlphaFoldDB" id="A0A1I3ECG4"/>
<name>A0A1I3ECG4_9PLAN</name>
<dbReference type="EMBL" id="FOQD01000004">
    <property type="protein sequence ID" value="SFH96664.1"/>
    <property type="molecule type" value="Genomic_DNA"/>
</dbReference>
<organism evidence="1 2">
    <name type="scientific">Planctomicrobium piriforme</name>
    <dbReference type="NCBI Taxonomy" id="1576369"/>
    <lineage>
        <taxon>Bacteria</taxon>
        <taxon>Pseudomonadati</taxon>
        <taxon>Planctomycetota</taxon>
        <taxon>Planctomycetia</taxon>
        <taxon>Planctomycetales</taxon>
        <taxon>Planctomycetaceae</taxon>
        <taxon>Planctomicrobium</taxon>
    </lineage>
</organism>
<evidence type="ECO:0000313" key="1">
    <source>
        <dbReference type="EMBL" id="SFH96664.1"/>
    </source>
</evidence>
<reference evidence="2" key="1">
    <citation type="submission" date="2016-10" db="EMBL/GenBank/DDBJ databases">
        <authorList>
            <person name="Varghese N."/>
            <person name="Submissions S."/>
        </authorList>
    </citation>
    <scope>NUCLEOTIDE SEQUENCE [LARGE SCALE GENOMIC DNA]</scope>
    <source>
        <strain evidence="2">DSM 26348</strain>
    </source>
</reference>
<gene>
    <name evidence="1" type="ORF">SAMN05421753_104164</name>
</gene>
<keyword evidence="2" id="KW-1185">Reference proteome</keyword>
<evidence type="ECO:0000313" key="2">
    <source>
        <dbReference type="Proteomes" id="UP000199518"/>
    </source>
</evidence>
<dbReference type="RefSeq" id="WP_092048528.1">
    <property type="nucleotide sequence ID" value="NZ_FOQD01000004.1"/>
</dbReference>